<proteinExistence type="predicted"/>
<dbReference type="Proteomes" id="UP000026915">
    <property type="component" value="Chromosome 10"/>
</dbReference>
<accession>A0A061FRS4</accession>
<evidence type="ECO:0000313" key="2">
    <source>
        <dbReference type="Proteomes" id="UP000026915"/>
    </source>
</evidence>
<organism evidence="1 2">
    <name type="scientific">Theobroma cacao</name>
    <name type="common">Cacao</name>
    <name type="synonym">Cocoa</name>
    <dbReference type="NCBI Taxonomy" id="3641"/>
    <lineage>
        <taxon>Eukaryota</taxon>
        <taxon>Viridiplantae</taxon>
        <taxon>Streptophyta</taxon>
        <taxon>Embryophyta</taxon>
        <taxon>Tracheophyta</taxon>
        <taxon>Spermatophyta</taxon>
        <taxon>Magnoliopsida</taxon>
        <taxon>eudicotyledons</taxon>
        <taxon>Gunneridae</taxon>
        <taxon>Pentapetalae</taxon>
        <taxon>rosids</taxon>
        <taxon>malvids</taxon>
        <taxon>Malvales</taxon>
        <taxon>Malvaceae</taxon>
        <taxon>Byttnerioideae</taxon>
        <taxon>Theobroma</taxon>
    </lineage>
</organism>
<dbReference type="EMBL" id="CM001888">
    <property type="protein sequence ID" value="EOY19367.1"/>
    <property type="molecule type" value="Genomic_DNA"/>
</dbReference>
<gene>
    <name evidence="1" type="ORF">TCM_044462</name>
</gene>
<dbReference type="HOGENOM" id="CLU_2610827_0_0_1"/>
<dbReference type="Gramene" id="EOY19367">
    <property type="protein sequence ID" value="EOY19367"/>
    <property type="gene ID" value="TCM_044462"/>
</dbReference>
<reference evidence="1 2" key="1">
    <citation type="journal article" date="2013" name="Genome Biol.">
        <title>The genome sequence of the most widely cultivated cacao type and its use to identify candidate genes regulating pod color.</title>
        <authorList>
            <person name="Motamayor J.C."/>
            <person name="Mockaitis K."/>
            <person name="Schmutz J."/>
            <person name="Haiminen N."/>
            <person name="Iii D.L."/>
            <person name="Cornejo O."/>
            <person name="Findley S.D."/>
            <person name="Zheng P."/>
            <person name="Utro F."/>
            <person name="Royaert S."/>
            <person name="Saski C."/>
            <person name="Jenkins J."/>
            <person name="Podicheti R."/>
            <person name="Zhao M."/>
            <person name="Scheffler B.E."/>
            <person name="Stack J.C."/>
            <person name="Feltus F.A."/>
            <person name="Mustiga G.M."/>
            <person name="Amores F."/>
            <person name="Phillips W."/>
            <person name="Marelli J.P."/>
            <person name="May G.D."/>
            <person name="Shapiro H."/>
            <person name="Ma J."/>
            <person name="Bustamante C.D."/>
            <person name="Schnell R.J."/>
            <person name="Main D."/>
            <person name="Gilbert D."/>
            <person name="Parida L."/>
            <person name="Kuhn D.N."/>
        </authorList>
    </citation>
    <scope>NUCLEOTIDE SEQUENCE [LARGE SCALE GENOMIC DNA]</scope>
    <source>
        <strain evidence="2">cv. Matina 1-6</strain>
    </source>
</reference>
<keyword evidence="2" id="KW-1185">Reference proteome</keyword>
<protein>
    <submittedName>
        <fullName evidence="1">Uncharacterized protein</fullName>
    </submittedName>
</protein>
<name>A0A061FRS4_THECC</name>
<dbReference type="AlphaFoldDB" id="A0A061FRS4"/>
<sequence>MYILDKKYPYISPMYQYIEGKKNAKEPGRIMVSRDGGFLPPVIPSYYSWIYVLLVRIVVHPTCDSCLLCINVMFRLQGW</sequence>
<evidence type="ECO:0000313" key="1">
    <source>
        <dbReference type="EMBL" id="EOY19367.1"/>
    </source>
</evidence>
<dbReference type="InParanoid" id="A0A061FRS4"/>